<dbReference type="EMBL" id="JAWQEG010002394">
    <property type="protein sequence ID" value="KAK3872272.1"/>
    <property type="molecule type" value="Genomic_DNA"/>
</dbReference>
<sequence length="166" mass="18412">MVMMPGHVTRPRLLLTLLVLLTLTGPSYTFLWNRIGDEIANEVDDGIIQPLGSLAVGGGTKIVYDMLTYSFLGPLKPVIREAVRTVLVDGGGFVLSNLITSIWSLISIIAQLIYWIIDFSVSLSWRIKWDIFSFILGQLNPFTGRDLLNSFVGRALNEFASSYSAQ</sequence>
<reference evidence="3" key="1">
    <citation type="submission" date="2023-10" db="EMBL/GenBank/DDBJ databases">
        <title>Genome assemblies of two species of porcelain crab, Petrolisthes cinctipes and Petrolisthes manimaculis (Anomura: Porcellanidae).</title>
        <authorList>
            <person name="Angst P."/>
        </authorList>
    </citation>
    <scope>NUCLEOTIDE SEQUENCE</scope>
    <source>
        <strain evidence="3">PB745_01</strain>
        <tissue evidence="3">Gill</tissue>
    </source>
</reference>
<keyword evidence="1" id="KW-0812">Transmembrane</keyword>
<gene>
    <name evidence="3" type="ORF">Pcinc_022643</name>
</gene>
<keyword evidence="4" id="KW-1185">Reference proteome</keyword>
<evidence type="ECO:0000313" key="4">
    <source>
        <dbReference type="Proteomes" id="UP001286313"/>
    </source>
</evidence>
<keyword evidence="2" id="KW-0732">Signal</keyword>
<proteinExistence type="predicted"/>
<comment type="caution">
    <text evidence="3">The sequence shown here is derived from an EMBL/GenBank/DDBJ whole genome shotgun (WGS) entry which is preliminary data.</text>
</comment>
<feature type="transmembrane region" description="Helical" evidence="1">
    <location>
        <begin position="93"/>
        <end position="117"/>
    </location>
</feature>
<protein>
    <submittedName>
        <fullName evidence="3">Uncharacterized protein</fullName>
    </submittedName>
</protein>
<evidence type="ECO:0000313" key="3">
    <source>
        <dbReference type="EMBL" id="KAK3872272.1"/>
    </source>
</evidence>
<name>A0AAE1KGG0_PETCI</name>
<feature type="chain" id="PRO_5042062195" evidence="2">
    <location>
        <begin position="30"/>
        <end position="166"/>
    </location>
</feature>
<keyword evidence="1" id="KW-1133">Transmembrane helix</keyword>
<feature type="signal peptide" evidence="2">
    <location>
        <begin position="1"/>
        <end position="29"/>
    </location>
</feature>
<organism evidence="3 4">
    <name type="scientific">Petrolisthes cinctipes</name>
    <name type="common">Flat porcelain crab</name>
    <dbReference type="NCBI Taxonomy" id="88211"/>
    <lineage>
        <taxon>Eukaryota</taxon>
        <taxon>Metazoa</taxon>
        <taxon>Ecdysozoa</taxon>
        <taxon>Arthropoda</taxon>
        <taxon>Crustacea</taxon>
        <taxon>Multicrustacea</taxon>
        <taxon>Malacostraca</taxon>
        <taxon>Eumalacostraca</taxon>
        <taxon>Eucarida</taxon>
        <taxon>Decapoda</taxon>
        <taxon>Pleocyemata</taxon>
        <taxon>Anomura</taxon>
        <taxon>Galatheoidea</taxon>
        <taxon>Porcellanidae</taxon>
        <taxon>Petrolisthes</taxon>
    </lineage>
</organism>
<dbReference type="AlphaFoldDB" id="A0AAE1KGG0"/>
<dbReference type="Proteomes" id="UP001286313">
    <property type="component" value="Unassembled WGS sequence"/>
</dbReference>
<accession>A0AAE1KGG0</accession>
<evidence type="ECO:0000256" key="2">
    <source>
        <dbReference type="SAM" id="SignalP"/>
    </source>
</evidence>
<evidence type="ECO:0000256" key="1">
    <source>
        <dbReference type="SAM" id="Phobius"/>
    </source>
</evidence>
<keyword evidence="1" id="KW-0472">Membrane</keyword>